<feature type="region of interest" description="Disordered" evidence="1">
    <location>
        <begin position="264"/>
        <end position="290"/>
    </location>
</feature>
<reference evidence="2 3" key="1">
    <citation type="submission" date="2017-05" db="EMBL/GenBank/DDBJ databases">
        <title>Draft genome sequence of Elsinoe australis.</title>
        <authorList>
            <person name="Cheng Q."/>
        </authorList>
    </citation>
    <scope>NUCLEOTIDE SEQUENCE [LARGE SCALE GENOMIC DNA]</scope>
    <source>
        <strain evidence="2 3">NL1</strain>
    </source>
</reference>
<dbReference type="InterPro" id="IPR029071">
    <property type="entry name" value="Ubiquitin-like_domsf"/>
</dbReference>
<accession>A0A2P7ZAT8</accession>
<feature type="compositionally biased region" description="Basic and acidic residues" evidence="1">
    <location>
        <begin position="195"/>
        <end position="208"/>
    </location>
</feature>
<keyword evidence="3" id="KW-1185">Reference proteome</keyword>
<feature type="compositionally biased region" description="Polar residues" evidence="1">
    <location>
        <begin position="213"/>
        <end position="239"/>
    </location>
</feature>
<dbReference type="OrthoDB" id="10393205at2759"/>
<dbReference type="SUPFAM" id="SSF54236">
    <property type="entry name" value="Ubiquitin-like"/>
    <property type="match status" value="1"/>
</dbReference>
<feature type="compositionally biased region" description="Polar residues" evidence="1">
    <location>
        <begin position="183"/>
        <end position="194"/>
    </location>
</feature>
<evidence type="ECO:0000256" key="1">
    <source>
        <dbReference type="SAM" id="MobiDB-lite"/>
    </source>
</evidence>
<sequence>MAKLFPCPWTQYSAASHKISHRKPHVSESLQNLTEKDMAPVTFFERQRAAFSNTSETLPSKLTTVGNEGSINPYASAYTNNNDDKVLAKAQSPLTPTGGWTKFQSNAIDAGKRVSTPVNTAEVNNLTPSQKSSVFNKASSPVIYTTPIRLEKPFSDAGSVKTAEWTQFNKAIENKKSTGITQTDNLKTTANSNSKIDKSDHSAVKDEAAPQIPSHSQGPSAWDNPSWSAQKGSGGTTAKINEDKHSIKLSTPGGVIGSFQQGIAPAHEGPVSPVPDGKSTPQKSMTIPGEPGSNAAIKLASLLEECKLSQASTYAAFDTLRAHNQVMAKFTEELIELVSALSARVDQLENSKSNGITGNDASDHEAAQNGHPTPTKATTFSGRISNPDEPVDDSADKVSTFSGKFDNDDGPAVHVNGTAGSPSGGRADSPVNAKISPASPKVSAPAKSVSAGSKTSIPTGQETFPIHIRIGFDHRVTVEVYNSMKIMHLILEACKKAGVAPNKLELGFRGEVFSVGWTVEMCELMAGDTLDLEA</sequence>
<comment type="caution">
    <text evidence="2">The sequence shown here is derived from an EMBL/GenBank/DDBJ whole genome shotgun (WGS) entry which is preliminary data.</text>
</comment>
<feature type="compositionally biased region" description="Polar residues" evidence="1">
    <location>
        <begin position="370"/>
        <end position="384"/>
    </location>
</feature>
<feature type="region of interest" description="Disordered" evidence="1">
    <location>
        <begin position="352"/>
        <end position="456"/>
    </location>
</feature>
<dbReference type="EMBL" id="NHZQ01000251">
    <property type="protein sequence ID" value="PSK45332.1"/>
    <property type="molecule type" value="Genomic_DNA"/>
</dbReference>
<name>A0A2P7ZAT8_9PEZI</name>
<proteinExistence type="predicted"/>
<gene>
    <name evidence="2" type="ORF">B9Z65_2472</name>
</gene>
<organism evidence="2 3">
    <name type="scientific">Elsinoe australis</name>
    <dbReference type="NCBI Taxonomy" id="40998"/>
    <lineage>
        <taxon>Eukaryota</taxon>
        <taxon>Fungi</taxon>
        <taxon>Dikarya</taxon>
        <taxon>Ascomycota</taxon>
        <taxon>Pezizomycotina</taxon>
        <taxon>Dothideomycetes</taxon>
        <taxon>Dothideomycetidae</taxon>
        <taxon>Myriangiales</taxon>
        <taxon>Elsinoaceae</taxon>
        <taxon>Elsinoe</taxon>
    </lineage>
</organism>
<evidence type="ECO:0000313" key="3">
    <source>
        <dbReference type="Proteomes" id="UP000243723"/>
    </source>
</evidence>
<evidence type="ECO:0000313" key="2">
    <source>
        <dbReference type="EMBL" id="PSK45332.1"/>
    </source>
</evidence>
<dbReference type="Proteomes" id="UP000243723">
    <property type="component" value="Unassembled WGS sequence"/>
</dbReference>
<protein>
    <submittedName>
        <fullName evidence="2">Uncharacterized protein</fullName>
    </submittedName>
</protein>
<feature type="region of interest" description="Disordered" evidence="1">
    <location>
        <begin position="183"/>
        <end position="239"/>
    </location>
</feature>
<dbReference type="AlphaFoldDB" id="A0A2P7ZAT8"/>